<name>A0ABX6LG10_9BACT</name>
<keyword evidence="3" id="KW-1185">Reference proteome</keyword>
<dbReference type="EMBL" id="CP051204">
    <property type="protein sequence ID" value="QJB39080.1"/>
    <property type="molecule type" value="Genomic_DNA"/>
</dbReference>
<evidence type="ECO:0000313" key="2">
    <source>
        <dbReference type="EMBL" id="QJB39080.1"/>
    </source>
</evidence>
<proteinExistence type="predicted"/>
<sequence length="83" mass="8627">MKKVKILLSSVAVVAIVAAVTASSARVNVKVYTEDAPGSKNCPVTSFLTQRTLGVADPINGINATLIPGPCLTKYQTLATSHD</sequence>
<reference evidence="2" key="1">
    <citation type="submission" date="2020-09" db="EMBL/GenBank/DDBJ databases">
        <authorList>
            <person name="Kittiwongwattana C."/>
        </authorList>
    </citation>
    <scope>NUCLEOTIDE SEQUENCE</scope>
    <source>
        <strain evidence="2">1303</strain>
    </source>
</reference>
<protein>
    <recommendedName>
        <fullName evidence="4">Secreted protein</fullName>
    </recommendedName>
</protein>
<gene>
    <name evidence="2" type="ORF">HF324_14900</name>
</gene>
<evidence type="ECO:0008006" key="4">
    <source>
        <dbReference type="Google" id="ProtNLM"/>
    </source>
</evidence>
<feature type="signal peptide" evidence="1">
    <location>
        <begin position="1"/>
        <end position="25"/>
    </location>
</feature>
<evidence type="ECO:0000256" key="1">
    <source>
        <dbReference type="SAM" id="SignalP"/>
    </source>
</evidence>
<accession>A0ABX6LG10</accession>
<evidence type="ECO:0000313" key="3">
    <source>
        <dbReference type="Proteomes" id="UP000503144"/>
    </source>
</evidence>
<dbReference type="Proteomes" id="UP000503144">
    <property type="component" value="Chromosome"/>
</dbReference>
<feature type="chain" id="PRO_5046247791" description="Secreted protein" evidence="1">
    <location>
        <begin position="26"/>
        <end position="83"/>
    </location>
</feature>
<dbReference type="RefSeq" id="WP_168860979.1">
    <property type="nucleotide sequence ID" value="NZ_CP051204.2"/>
</dbReference>
<organism evidence="2 3">
    <name type="scientific">Chitinophaga oryzae</name>
    <dbReference type="NCBI Taxonomy" id="2725414"/>
    <lineage>
        <taxon>Bacteria</taxon>
        <taxon>Pseudomonadati</taxon>
        <taxon>Bacteroidota</taxon>
        <taxon>Chitinophagia</taxon>
        <taxon>Chitinophagales</taxon>
        <taxon>Chitinophagaceae</taxon>
        <taxon>Chitinophaga</taxon>
    </lineage>
</organism>
<keyword evidence="1" id="KW-0732">Signal</keyword>